<dbReference type="NCBIfam" id="TIGR00585">
    <property type="entry name" value="mutl"/>
    <property type="match status" value="1"/>
</dbReference>
<dbReference type="InterPro" id="IPR020568">
    <property type="entry name" value="Ribosomal_Su5_D2-typ_SF"/>
</dbReference>
<evidence type="ECO:0000256" key="2">
    <source>
        <dbReference type="ARBA" id="ARBA00022763"/>
    </source>
</evidence>
<feature type="region of interest" description="Disordered" evidence="3">
    <location>
        <begin position="610"/>
        <end position="642"/>
    </location>
</feature>
<dbReference type="CDD" id="cd03484">
    <property type="entry name" value="MutL_Trans_hPMS_2_like"/>
    <property type="match status" value="1"/>
</dbReference>
<dbReference type="PANTHER" id="PTHR10073">
    <property type="entry name" value="DNA MISMATCH REPAIR PROTEIN MLH, PMS, MUTL"/>
    <property type="match status" value="1"/>
</dbReference>
<dbReference type="InterPro" id="IPR014721">
    <property type="entry name" value="Ribsml_uS5_D2-typ_fold_subgr"/>
</dbReference>
<feature type="domain" description="DNA mismatch repair protein S5" evidence="4">
    <location>
        <begin position="218"/>
        <end position="356"/>
    </location>
</feature>
<keyword evidence="2" id="KW-0227">DNA damage</keyword>
<dbReference type="InterPro" id="IPR036890">
    <property type="entry name" value="HATPase_C_sf"/>
</dbReference>
<dbReference type="GO" id="GO:0005524">
    <property type="term" value="F:ATP binding"/>
    <property type="evidence" value="ECO:0007669"/>
    <property type="project" value="InterPro"/>
</dbReference>
<dbReference type="GO" id="GO:0030983">
    <property type="term" value="F:mismatched DNA binding"/>
    <property type="evidence" value="ECO:0007669"/>
    <property type="project" value="InterPro"/>
</dbReference>
<dbReference type="Gene3D" id="3.30.565.10">
    <property type="entry name" value="Histidine kinase-like ATPase, C-terminal domain"/>
    <property type="match status" value="1"/>
</dbReference>
<evidence type="ECO:0000256" key="1">
    <source>
        <dbReference type="ARBA" id="ARBA00006082"/>
    </source>
</evidence>
<comment type="caution">
    <text evidence="5">The sequence shown here is derived from an EMBL/GenBank/DDBJ whole genome shotgun (WGS) entry which is preliminary data.</text>
</comment>
<reference evidence="5 6" key="1">
    <citation type="submission" date="2024-04" db="EMBL/GenBank/DDBJ databases">
        <authorList>
            <person name="Rising A."/>
            <person name="Reimegard J."/>
            <person name="Sonavane S."/>
            <person name="Akerstrom W."/>
            <person name="Nylinder S."/>
            <person name="Hedman E."/>
            <person name="Kallberg Y."/>
        </authorList>
    </citation>
    <scope>NUCLEOTIDE SEQUENCE [LARGE SCALE GENOMIC DNA]</scope>
</reference>
<proteinExistence type="inferred from homology"/>
<name>A0AAV2AHZ9_9ARAC</name>
<dbReference type="Pfam" id="PF13589">
    <property type="entry name" value="HATPase_c_3"/>
    <property type="match status" value="1"/>
</dbReference>
<sequence length="717" mass="80431">MESGSIKAIDRSSVHKICSGQVVLTLAVAVKELVENSIDAGATTIEVKLEDYGSKLVEVIDNGKGVKACDFQSLTLKHHTSKIADFSDVPFVSTFGFRGEALSSLCALSDLQITTRDADSDVGTALTFDHNGILIKSIPTHRQVGTTVTLKNIFSTFPVRHKEFLRHLRKEYLKMIQLLTAYCLISVNKRITCSNTSENGKKSVMLSTNYSPSLKDNMISVFGDKQVKQLMAIVQHIPSKEILDEYFLPESSIEISKTFKLEGYVSNSTHGEGRSSTDRQFYFINGRPCDLPKVSKLINEVYHTFNKNQYPFVFLNISLNEGCADVNVTPDKRQIFIPDEKVLLALIKATLIGMYCRQPSQMNASILSFVSPKEKASSPTKSSEDSEKQELNELCILQNNHDSSTKRKFKISFPSSDDEESPLRSLFKSKKLDYSLDDKSDTECSSLQNSITQTLSVTKSVLIEESSAKQPEPCTRIMNPTSNVPANVSKFANKISQSVNFTLTLPVNEDKMFKSNSPKKSGSSKLREVLNMARFSSKSSKNTNIENSSLSIKGFPFKKCDKSANCDQITNFIKKLSAFQVINNSENSIQETFVDQGDNTEMDNEIISPSVESDNNKMNLNDAETDNGSHSSDEMMESSFDEPMQRKRNYKVILFDMEMIKKKSLKESDHKNDIEICEFRKFRSKILPTENQNAEEELKKEISKESFSQMAIIGQAW</sequence>
<dbReference type="GO" id="GO:0032389">
    <property type="term" value="C:MutLalpha complex"/>
    <property type="evidence" value="ECO:0007669"/>
    <property type="project" value="TreeGrafter"/>
</dbReference>
<dbReference type="SMART" id="SM01340">
    <property type="entry name" value="DNA_mis_repair"/>
    <property type="match status" value="1"/>
</dbReference>
<accession>A0AAV2AHZ9</accession>
<dbReference type="FunFam" id="3.30.230.10:FF:000032">
    <property type="entry name" value="mismatch repair endonuclease PMS2 isoform X2"/>
    <property type="match status" value="1"/>
</dbReference>
<organism evidence="5 6">
    <name type="scientific">Larinioides sclopetarius</name>
    <dbReference type="NCBI Taxonomy" id="280406"/>
    <lineage>
        <taxon>Eukaryota</taxon>
        <taxon>Metazoa</taxon>
        <taxon>Ecdysozoa</taxon>
        <taxon>Arthropoda</taxon>
        <taxon>Chelicerata</taxon>
        <taxon>Arachnida</taxon>
        <taxon>Araneae</taxon>
        <taxon>Araneomorphae</taxon>
        <taxon>Entelegynae</taxon>
        <taxon>Araneoidea</taxon>
        <taxon>Araneidae</taxon>
        <taxon>Larinioides</taxon>
    </lineage>
</organism>
<evidence type="ECO:0000313" key="6">
    <source>
        <dbReference type="Proteomes" id="UP001497382"/>
    </source>
</evidence>
<feature type="compositionally biased region" description="Polar residues" evidence="3">
    <location>
        <begin position="610"/>
        <end position="619"/>
    </location>
</feature>
<dbReference type="AlphaFoldDB" id="A0AAV2AHZ9"/>
<dbReference type="GO" id="GO:0016887">
    <property type="term" value="F:ATP hydrolysis activity"/>
    <property type="evidence" value="ECO:0007669"/>
    <property type="project" value="InterPro"/>
</dbReference>
<dbReference type="PANTHER" id="PTHR10073:SF52">
    <property type="entry name" value="MISMATCH REPAIR ENDONUCLEASE PMS2"/>
    <property type="match status" value="1"/>
</dbReference>
<dbReference type="EMBL" id="CAXIEN010000160">
    <property type="protein sequence ID" value="CAL1282724.1"/>
    <property type="molecule type" value="Genomic_DNA"/>
</dbReference>
<dbReference type="Proteomes" id="UP001497382">
    <property type="component" value="Unassembled WGS sequence"/>
</dbReference>
<dbReference type="PROSITE" id="PS00058">
    <property type="entry name" value="DNA_MISMATCH_REPAIR_1"/>
    <property type="match status" value="1"/>
</dbReference>
<dbReference type="InterPro" id="IPR002099">
    <property type="entry name" value="MutL/Mlh/PMS"/>
</dbReference>
<gene>
    <name evidence="5" type="ORF">LARSCL_LOCUS12229</name>
</gene>
<dbReference type="SUPFAM" id="SSF54211">
    <property type="entry name" value="Ribosomal protein S5 domain 2-like"/>
    <property type="match status" value="1"/>
</dbReference>
<dbReference type="Pfam" id="PF01119">
    <property type="entry name" value="DNA_mis_repair"/>
    <property type="match status" value="1"/>
</dbReference>
<comment type="similarity">
    <text evidence="1">Belongs to the DNA mismatch repair MutL/HexB family.</text>
</comment>
<dbReference type="SUPFAM" id="SSF55874">
    <property type="entry name" value="ATPase domain of HSP90 chaperone/DNA topoisomerase II/histidine kinase"/>
    <property type="match status" value="1"/>
</dbReference>
<dbReference type="Gene3D" id="3.30.230.10">
    <property type="match status" value="1"/>
</dbReference>
<evidence type="ECO:0000256" key="3">
    <source>
        <dbReference type="SAM" id="MobiDB-lite"/>
    </source>
</evidence>
<dbReference type="InterPro" id="IPR038973">
    <property type="entry name" value="MutL/Mlh/Pms-like"/>
</dbReference>
<dbReference type="FunFam" id="3.30.565.10:FF:000014">
    <property type="entry name" value="Mismatch repair endonuclease pms1, putative"/>
    <property type="match status" value="1"/>
</dbReference>
<dbReference type="InterPro" id="IPR014762">
    <property type="entry name" value="DNA_mismatch_repair_CS"/>
</dbReference>
<dbReference type="CDD" id="cd16926">
    <property type="entry name" value="HATPase_MutL-MLH-PMS-like"/>
    <property type="match status" value="1"/>
</dbReference>
<evidence type="ECO:0000259" key="4">
    <source>
        <dbReference type="SMART" id="SM01340"/>
    </source>
</evidence>
<evidence type="ECO:0000313" key="5">
    <source>
        <dbReference type="EMBL" id="CAL1282724.1"/>
    </source>
</evidence>
<dbReference type="InterPro" id="IPR013507">
    <property type="entry name" value="DNA_mismatch_S5_2-like"/>
</dbReference>
<dbReference type="GO" id="GO:0140664">
    <property type="term" value="F:ATP-dependent DNA damage sensor activity"/>
    <property type="evidence" value="ECO:0007669"/>
    <property type="project" value="InterPro"/>
</dbReference>
<keyword evidence="6" id="KW-1185">Reference proteome</keyword>
<protein>
    <recommendedName>
        <fullName evidence="4">DNA mismatch repair protein S5 domain-containing protein</fullName>
    </recommendedName>
</protein>
<dbReference type="GO" id="GO:0006298">
    <property type="term" value="P:mismatch repair"/>
    <property type="evidence" value="ECO:0007669"/>
    <property type="project" value="InterPro"/>
</dbReference>